<evidence type="ECO:0000256" key="1">
    <source>
        <dbReference type="ARBA" id="ARBA00003236"/>
    </source>
</evidence>
<feature type="signal peptide" evidence="7">
    <location>
        <begin position="1"/>
        <end position="20"/>
    </location>
</feature>
<reference evidence="9 10" key="1">
    <citation type="submission" date="2017-08" db="EMBL/GenBank/DDBJ databases">
        <title>Infants hospitalized years apart are colonized by the same room-sourced microbial strains.</title>
        <authorList>
            <person name="Brooks B."/>
            <person name="Olm M.R."/>
            <person name="Firek B.A."/>
            <person name="Baker R."/>
            <person name="Thomas B.C."/>
            <person name="Morowitz M.J."/>
            <person name="Banfield J.F."/>
        </authorList>
    </citation>
    <scope>NUCLEOTIDE SEQUENCE [LARGE SCALE GENOMIC DNA]</scope>
    <source>
        <strain evidence="9">S2_018_000_R3_110</strain>
    </source>
</reference>
<evidence type="ECO:0000256" key="5">
    <source>
        <dbReference type="ARBA" id="ARBA00022801"/>
    </source>
</evidence>
<evidence type="ECO:0000256" key="3">
    <source>
        <dbReference type="ARBA" id="ARBA00020071"/>
    </source>
</evidence>
<dbReference type="Pfam" id="PF01522">
    <property type="entry name" value="Polysacc_deac_1"/>
    <property type="match status" value="1"/>
</dbReference>
<proteinExistence type="inferred from homology"/>
<dbReference type="GO" id="GO:0016020">
    <property type="term" value="C:membrane"/>
    <property type="evidence" value="ECO:0007669"/>
    <property type="project" value="TreeGrafter"/>
</dbReference>
<dbReference type="AlphaFoldDB" id="A0A2W4Z7H8"/>
<dbReference type="InterPro" id="IPR011330">
    <property type="entry name" value="Glyco_hydro/deAcase_b/a-brl"/>
</dbReference>
<keyword evidence="5" id="KW-0378">Hydrolase</keyword>
<evidence type="ECO:0000259" key="8">
    <source>
        <dbReference type="PROSITE" id="PS51677"/>
    </source>
</evidence>
<comment type="function">
    <text evidence="1">Is involved in generating a small heat-stable compound (Nod), an acylated oligomer of N-acetylglucosamine, that stimulates mitosis in various plant protoplasts.</text>
</comment>
<feature type="domain" description="NodB homology" evidence="8">
    <location>
        <begin position="22"/>
        <end position="248"/>
    </location>
</feature>
<dbReference type="Gene3D" id="3.20.20.370">
    <property type="entry name" value="Glycoside hydrolase/deacetylase"/>
    <property type="match status" value="1"/>
</dbReference>
<name>A0A2W4Z7H8_9SPHN</name>
<dbReference type="SUPFAM" id="SSF88713">
    <property type="entry name" value="Glycoside hydrolase/deacetylase"/>
    <property type="match status" value="1"/>
</dbReference>
<dbReference type="InterPro" id="IPR050248">
    <property type="entry name" value="Polysacc_deacetylase_ArnD"/>
</dbReference>
<dbReference type="PANTHER" id="PTHR10587:SF133">
    <property type="entry name" value="CHITIN DEACETYLASE 1-RELATED"/>
    <property type="match status" value="1"/>
</dbReference>
<evidence type="ECO:0000256" key="4">
    <source>
        <dbReference type="ARBA" id="ARBA00022723"/>
    </source>
</evidence>
<dbReference type="GO" id="GO:0016810">
    <property type="term" value="F:hydrolase activity, acting on carbon-nitrogen (but not peptide) bonds"/>
    <property type="evidence" value="ECO:0007669"/>
    <property type="project" value="InterPro"/>
</dbReference>
<evidence type="ECO:0000256" key="2">
    <source>
        <dbReference type="ARBA" id="ARBA00010973"/>
    </source>
</evidence>
<keyword evidence="7" id="KW-0732">Signal</keyword>
<comment type="similarity">
    <text evidence="2">Belongs to the polysaccharide deacetylase family.</text>
</comment>
<dbReference type="EMBL" id="QFNF01000017">
    <property type="protein sequence ID" value="PZO77676.1"/>
    <property type="molecule type" value="Genomic_DNA"/>
</dbReference>
<evidence type="ECO:0000256" key="6">
    <source>
        <dbReference type="ARBA" id="ARBA00032976"/>
    </source>
</evidence>
<dbReference type="GO" id="GO:0005975">
    <property type="term" value="P:carbohydrate metabolic process"/>
    <property type="evidence" value="ECO:0007669"/>
    <property type="project" value="InterPro"/>
</dbReference>
<protein>
    <recommendedName>
        <fullName evidence="3">Chitooligosaccharide deacetylase</fullName>
    </recommendedName>
    <alternativeName>
        <fullName evidence="6">Nodulation protein B</fullName>
    </alternativeName>
</protein>
<organism evidence="9 10">
    <name type="scientific">Sphingomonas hengshuiensis</name>
    <dbReference type="NCBI Taxonomy" id="1609977"/>
    <lineage>
        <taxon>Bacteria</taxon>
        <taxon>Pseudomonadati</taxon>
        <taxon>Pseudomonadota</taxon>
        <taxon>Alphaproteobacteria</taxon>
        <taxon>Sphingomonadales</taxon>
        <taxon>Sphingomonadaceae</taxon>
        <taxon>Sphingomonas</taxon>
    </lineage>
</organism>
<dbReference type="PANTHER" id="PTHR10587">
    <property type="entry name" value="GLYCOSYL TRANSFERASE-RELATED"/>
    <property type="match status" value="1"/>
</dbReference>
<keyword evidence="4" id="KW-0479">Metal-binding</keyword>
<feature type="chain" id="PRO_5015850266" description="Chitooligosaccharide deacetylase" evidence="7">
    <location>
        <begin position="21"/>
        <end position="309"/>
    </location>
</feature>
<evidence type="ECO:0000313" key="10">
    <source>
        <dbReference type="Proteomes" id="UP000248614"/>
    </source>
</evidence>
<dbReference type="Proteomes" id="UP000248614">
    <property type="component" value="Unassembled WGS sequence"/>
</dbReference>
<dbReference type="InterPro" id="IPR002509">
    <property type="entry name" value="NODB_dom"/>
</dbReference>
<accession>A0A2W4Z7H8</accession>
<evidence type="ECO:0000313" key="9">
    <source>
        <dbReference type="EMBL" id="PZO77676.1"/>
    </source>
</evidence>
<dbReference type="GO" id="GO:0046872">
    <property type="term" value="F:metal ion binding"/>
    <property type="evidence" value="ECO:0007669"/>
    <property type="project" value="UniProtKB-KW"/>
</dbReference>
<sequence>MTRWVVAVVAACVAAMPAVAQKRIALTFDDAPRVRGPFLTPDERTRRLIAGLRKAKVRQAAFFVVPGSLAGPDGAGGERRIAAYVAAGHVIANHSFSHPGLKSMTAQAYLADIDRAGAWLTGRRGVRPWFRFPFLDEGGSDKGKRDAVRAGLAARGLSNGYVTVDGSDWNIEAMTIEARRAGKPIDLDALRDLYVETHVQSAEFADGLARRALGRQPVQVMLLHETDLAAYWIADLVAGLRRKGWEIVGADGAYRDPIAKLHPDVPSAQGTLLEAIAWEKGLPAPRWYDRNTPSIATPLYRRRVLHEGQ</sequence>
<gene>
    <name evidence="9" type="ORF">DI632_08225</name>
</gene>
<dbReference type="PROSITE" id="PS51677">
    <property type="entry name" value="NODB"/>
    <property type="match status" value="1"/>
</dbReference>
<evidence type="ECO:0000256" key="7">
    <source>
        <dbReference type="SAM" id="SignalP"/>
    </source>
</evidence>
<comment type="caution">
    <text evidence="9">The sequence shown here is derived from an EMBL/GenBank/DDBJ whole genome shotgun (WGS) entry which is preliminary data.</text>
</comment>